<feature type="compositionally biased region" description="Polar residues" evidence="1">
    <location>
        <begin position="319"/>
        <end position="334"/>
    </location>
</feature>
<proteinExistence type="predicted"/>
<organism evidence="2">
    <name type="scientific">Timema californicum</name>
    <name type="common">California timema</name>
    <name type="synonym">Walking stick</name>
    <dbReference type="NCBI Taxonomy" id="61474"/>
    <lineage>
        <taxon>Eukaryota</taxon>
        <taxon>Metazoa</taxon>
        <taxon>Ecdysozoa</taxon>
        <taxon>Arthropoda</taxon>
        <taxon>Hexapoda</taxon>
        <taxon>Insecta</taxon>
        <taxon>Pterygota</taxon>
        <taxon>Neoptera</taxon>
        <taxon>Polyneoptera</taxon>
        <taxon>Phasmatodea</taxon>
        <taxon>Timematodea</taxon>
        <taxon>Timematoidea</taxon>
        <taxon>Timematidae</taxon>
        <taxon>Timema</taxon>
    </lineage>
</organism>
<dbReference type="AlphaFoldDB" id="A0A7R9P3L5"/>
<gene>
    <name evidence="2" type="ORF">TCMB3V08_LOCUS1554</name>
</gene>
<evidence type="ECO:0000313" key="2">
    <source>
        <dbReference type="EMBL" id="CAD7568799.1"/>
    </source>
</evidence>
<accession>A0A7R9P3L5</accession>
<protein>
    <submittedName>
        <fullName evidence="2">(California timema) hypothetical protein</fullName>
    </submittedName>
</protein>
<evidence type="ECO:0000256" key="1">
    <source>
        <dbReference type="SAM" id="MobiDB-lite"/>
    </source>
</evidence>
<dbReference type="EMBL" id="OE179436">
    <property type="protein sequence ID" value="CAD7568799.1"/>
    <property type="molecule type" value="Genomic_DNA"/>
</dbReference>
<name>A0A7R9P3L5_TIMCA</name>
<sequence>MSLDIPLTKEELFLGLPLSLRPAALSTVPADDWDALRASVVTSPLGNFLSKQGLREEVRCELSVSTKEAVGLLTHSDSIKMVEVIVGSLDQVEVIHPSPFLPGLGLDQVVRMMMMVVDAVTDDVIVPLGRLDITRVYHVALVVLFLGVNRRPHRDMNEWRELNPTKSYVLQLFALRSVYLTLRNLGRMKIGGSGGRVCSPVYPPPPSFPPQSVATNSFGNLCSALGSYHKLKYLQWSRISRWTSLDSLKSAENTSLAEVRTVRVAPYDYLSCCKVVWVKLMSCRTPRLVVGSAHVTLNIDREELPLARVPYVQALGHSNRMSGQRDSGRSLPSNRSERRNKGTFVKNDSNIKHAIVGNDCWTSDSHLHGGYEVPRVGIKIVTLDTIESVRAFPAAHSVHTAV</sequence>
<feature type="region of interest" description="Disordered" evidence="1">
    <location>
        <begin position="318"/>
        <end position="344"/>
    </location>
</feature>
<reference evidence="2" key="1">
    <citation type="submission" date="2020-11" db="EMBL/GenBank/DDBJ databases">
        <authorList>
            <person name="Tran Van P."/>
        </authorList>
    </citation>
    <scope>NUCLEOTIDE SEQUENCE</scope>
</reference>